<evidence type="ECO:0000313" key="15">
    <source>
        <dbReference type="EMBL" id="EKX40366.1"/>
    </source>
</evidence>
<evidence type="ECO:0000256" key="7">
    <source>
        <dbReference type="ARBA" id="ARBA00023054"/>
    </source>
</evidence>
<feature type="coiled-coil region" evidence="12">
    <location>
        <begin position="363"/>
        <end position="420"/>
    </location>
</feature>
<dbReference type="EMBL" id="JH993032">
    <property type="protein sequence ID" value="EKX40366.1"/>
    <property type="molecule type" value="Genomic_DNA"/>
</dbReference>
<dbReference type="SUPFAM" id="SSF49879">
    <property type="entry name" value="SMAD/FHA domain"/>
    <property type="match status" value="1"/>
</dbReference>
<dbReference type="GO" id="GO:0009507">
    <property type="term" value="C:chloroplast"/>
    <property type="evidence" value="ECO:0007669"/>
    <property type="project" value="UniProtKB-SubCell"/>
</dbReference>
<keyword evidence="6 10" id="KW-0067">ATP-binding</keyword>
<dbReference type="AlphaFoldDB" id="L1IVW2"/>
<keyword evidence="5 10" id="KW-0547">Nucleotide-binding</keyword>
<evidence type="ECO:0000256" key="8">
    <source>
        <dbReference type="ARBA" id="ARBA00023175"/>
    </source>
</evidence>
<dbReference type="PANTHER" id="PTHR47117">
    <property type="entry name" value="STAR-RELATED LIPID TRANSFER PROTEIN 9"/>
    <property type="match status" value="1"/>
</dbReference>
<dbReference type="GO" id="GO:0005524">
    <property type="term" value="F:ATP binding"/>
    <property type="evidence" value="ECO:0007669"/>
    <property type="project" value="UniProtKB-UniRule"/>
</dbReference>
<dbReference type="CDD" id="cd22705">
    <property type="entry name" value="FHA_KIF1"/>
    <property type="match status" value="1"/>
</dbReference>
<evidence type="ECO:0000256" key="1">
    <source>
        <dbReference type="ARBA" id="ARBA00004229"/>
    </source>
</evidence>
<dbReference type="Gene3D" id="3.40.850.10">
    <property type="entry name" value="Kinesin motor domain"/>
    <property type="match status" value="1"/>
</dbReference>
<evidence type="ECO:0000256" key="4">
    <source>
        <dbReference type="ARBA" id="ARBA00022701"/>
    </source>
</evidence>
<reference evidence="15 17" key="1">
    <citation type="journal article" date="2012" name="Nature">
        <title>Algal genomes reveal evolutionary mosaicism and the fate of nucleomorphs.</title>
        <authorList>
            <consortium name="DOE Joint Genome Institute"/>
            <person name="Curtis B.A."/>
            <person name="Tanifuji G."/>
            <person name="Burki F."/>
            <person name="Gruber A."/>
            <person name="Irimia M."/>
            <person name="Maruyama S."/>
            <person name="Arias M.C."/>
            <person name="Ball S.G."/>
            <person name="Gile G.H."/>
            <person name="Hirakawa Y."/>
            <person name="Hopkins J.F."/>
            <person name="Kuo A."/>
            <person name="Rensing S.A."/>
            <person name="Schmutz J."/>
            <person name="Symeonidi A."/>
            <person name="Elias M."/>
            <person name="Eveleigh R.J."/>
            <person name="Herman E.K."/>
            <person name="Klute M.J."/>
            <person name="Nakayama T."/>
            <person name="Obornik M."/>
            <person name="Reyes-Prieto A."/>
            <person name="Armbrust E.V."/>
            <person name="Aves S.J."/>
            <person name="Beiko R.G."/>
            <person name="Coutinho P."/>
            <person name="Dacks J.B."/>
            <person name="Durnford D.G."/>
            <person name="Fast N.M."/>
            <person name="Green B.R."/>
            <person name="Grisdale C.J."/>
            <person name="Hempel F."/>
            <person name="Henrissat B."/>
            <person name="Hoppner M.P."/>
            <person name="Ishida K."/>
            <person name="Kim E."/>
            <person name="Koreny L."/>
            <person name="Kroth P.G."/>
            <person name="Liu Y."/>
            <person name="Malik S.B."/>
            <person name="Maier U.G."/>
            <person name="McRose D."/>
            <person name="Mock T."/>
            <person name="Neilson J.A."/>
            <person name="Onodera N.T."/>
            <person name="Poole A.M."/>
            <person name="Pritham E.J."/>
            <person name="Richards T.A."/>
            <person name="Rocap G."/>
            <person name="Roy S.W."/>
            <person name="Sarai C."/>
            <person name="Schaack S."/>
            <person name="Shirato S."/>
            <person name="Slamovits C.H."/>
            <person name="Spencer D.F."/>
            <person name="Suzuki S."/>
            <person name="Worden A.Z."/>
            <person name="Zauner S."/>
            <person name="Barry K."/>
            <person name="Bell C."/>
            <person name="Bharti A.K."/>
            <person name="Crow J.A."/>
            <person name="Grimwood J."/>
            <person name="Kramer R."/>
            <person name="Lindquist E."/>
            <person name="Lucas S."/>
            <person name="Salamov A."/>
            <person name="McFadden G.I."/>
            <person name="Lane C.E."/>
            <person name="Keeling P.J."/>
            <person name="Gray M.W."/>
            <person name="Grigoriev I.V."/>
            <person name="Archibald J.M."/>
        </authorList>
    </citation>
    <scope>NUCLEOTIDE SEQUENCE</scope>
    <source>
        <strain evidence="15 17">CCMP2712</strain>
    </source>
</reference>
<dbReference type="SUPFAM" id="SSF52540">
    <property type="entry name" value="P-loop containing nucleoside triphosphate hydrolases"/>
    <property type="match status" value="1"/>
</dbReference>
<feature type="non-terminal residue" evidence="15">
    <location>
        <position position="556"/>
    </location>
</feature>
<dbReference type="STRING" id="905079.L1IVW2"/>
<dbReference type="SMART" id="SM00129">
    <property type="entry name" value="KISc"/>
    <property type="match status" value="1"/>
</dbReference>
<dbReference type="Pfam" id="PF00498">
    <property type="entry name" value="FHA"/>
    <property type="match status" value="1"/>
</dbReference>
<evidence type="ECO:0000256" key="12">
    <source>
        <dbReference type="SAM" id="Coils"/>
    </source>
</evidence>
<keyword evidence="7 12" id="KW-0175">Coiled coil</keyword>
<feature type="binding site" evidence="10">
    <location>
        <begin position="95"/>
        <end position="102"/>
    </location>
    <ligand>
        <name>ATP</name>
        <dbReference type="ChEBI" id="CHEBI:30616"/>
    </ligand>
</feature>
<dbReference type="PaxDb" id="55529-EKX40366"/>
<dbReference type="InterPro" id="IPR000253">
    <property type="entry name" value="FHA_dom"/>
</dbReference>
<dbReference type="InterPro" id="IPR001752">
    <property type="entry name" value="Kinesin_motor_dom"/>
</dbReference>
<dbReference type="Gene3D" id="2.60.200.20">
    <property type="match status" value="1"/>
</dbReference>
<dbReference type="PRINTS" id="PR00380">
    <property type="entry name" value="KINESINHEAVY"/>
</dbReference>
<dbReference type="PROSITE" id="PS50006">
    <property type="entry name" value="FHA_DOMAIN"/>
    <property type="match status" value="1"/>
</dbReference>
<feature type="non-terminal residue" evidence="15">
    <location>
        <position position="1"/>
    </location>
</feature>
<keyword evidence="4 11" id="KW-0493">Microtubule</keyword>
<evidence type="ECO:0000313" key="16">
    <source>
        <dbReference type="EnsemblProtists" id="EKX40366"/>
    </source>
</evidence>
<accession>L1IVW2</accession>
<dbReference type="InterPro" id="IPR027417">
    <property type="entry name" value="P-loop_NTPase"/>
</dbReference>
<dbReference type="SMART" id="SM00240">
    <property type="entry name" value="FHA"/>
    <property type="match status" value="1"/>
</dbReference>
<keyword evidence="3" id="KW-0963">Cytoplasm</keyword>
<feature type="domain" description="Kinesin motor" evidence="14">
    <location>
        <begin position="1"/>
        <end position="355"/>
    </location>
</feature>
<evidence type="ECO:0000256" key="5">
    <source>
        <dbReference type="ARBA" id="ARBA00022741"/>
    </source>
</evidence>
<dbReference type="EnsemblProtists" id="EKX40366">
    <property type="protein sequence ID" value="EKX40366"/>
    <property type="gene ID" value="GUITHDRAFT_49045"/>
</dbReference>
<dbReference type="RefSeq" id="XP_005827346.1">
    <property type="nucleotide sequence ID" value="XM_005827289.1"/>
</dbReference>
<dbReference type="Pfam" id="PF16183">
    <property type="entry name" value="Kinesin_assoc"/>
    <property type="match status" value="1"/>
</dbReference>
<dbReference type="eggNOG" id="KOG0245">
    <property type="taxonomic scope" value="Eukaryota"/>
</dbReference>
<name>L1IVW2_GUITC</name>
<sequence>SIRVAIRVRPFNAREAARGCRCCVEMEGNRVVLNNERDRGANEDGKRFFSFDHCYWSHDRSCDNYASQATVYNELGKFALDNAVSGYNVCLFAYGQTGSGKSYSMIGEEDEKGIVPRVVQDLFKYMESQKDENVAFEVVTSMTEIYKEKIFDLLNPSLSGRSNSDLRVREHPKHGPYIEGLTAMTANSYAEIERQLAFGYRARSVASTNMNDASSRAHTIFSIKFCQTSLEQLQTGFARETKKVSHINLVDLAGSERQSSRQLSGVEQARFKEGIAINKSLSALANCIFALYKQSQSNLKEKIHIPYRDSQLTWLLKESLGGNAKTIMLAAISPADINYEETLSTLQYASRAKRIKTNAIVNEDTNDRIIRELRAEIERLRRQVAGQQVPSPVSEADLEVQRLRQQLQESQKMIEQMNQHWNEERRSKQLSRSSMGGLSFSGNGLYIDDQMCPQLVNLNEDPLMTECLVYFLSPGLTIVGSEVEDVEGDNNSIPLVSQTIAPHHCRIQSEGGQVTIEPIEGALTFVNGRRIDEATLLRQGNRVMVGTSHIFRFNDP</sequence>
<keyword evidence="17" id="KW-1185">Reference proteome</keyword>
<dbReference type="KEGG" id="gtt:GUITHDRAFT_49045"/>
<dbReference type="InterPro" id="IPR036961">
    <property type="entry name" value="Kinesin_motor_dom_sf"/>
</dbReference>
<evidence type="ECO:0000259" key="14">
    <source>
        <dbReference type="PROSITE" id="PS50067"/>
    </source>
</evidence>
<dbReference type="GO" id="GO:0008017">
    <property type="term" value="F:microtubule binding"/>
    <property type="evidence" value="ECO:0007669"/>
    <property type="project" value="InterPro"/>
</dbReference>
<dbReference type="OrthoDB" id="3176171at2759"/>
<dbReference type="InterPro" id="IPR008984">
    <property type="entry name" value="SMAD_FHA_dom_sf"/>
</dbReference>
<evidence type="ECO:0000256" key="2">
    <source>
        <dbReference type="ARBA" id="ARBA00004245"/>
    </source>
</evidence>
<dbReference type="Pfam" id="PF00225">
    <property type="entry name" value="Kinesin"/>
    <property type="match status" value="1"/>
</dbReference>
<protein>
    <recommendedName>
        <fullName evidence="11">Kinesin-like protein</fullName>
    </recommendedName>
</protein>
<keyword evidence="8 10" id="KW-0505">Motor protein</keyword>
<dbReference type="GO" id="GO:0003777">
    <property type="term" value="F:microtubule motor activity"/>
    <property type="evidence" value="ECO:0007669"/>
    <property type="project" value="InterPro"/>
</dbReference>
<dbReference type="PROSITE" id="PS50067">
    <property type="entry name" value="KINESIN_MOTOR_2"/>
    <property type="match status" value="1"/>
</dbReference>
<comment type="similarity">
    <text evidence="10 11">Belongs to the TRAFAC class myosin-kinesin ATPase superfamily. Kinesin family.</text>
</comment>
<evidence type="ECO:0000259" key="13">
    <source>
        <dbReference type="PROSITE" id="PS50006"/>
    </source>
</evidence>
<dbReference type="GO" id="GO:0005874">
    <property type="term" value="C:microtubule"/>
    <property type="evidence" value="ECO:0007669"/>
    <property type="project" value="UniProtKB-KW"/>
</dbReference>
<evidence type="ECO:0000256" key="9">
    <source>
        <dbReference type="ARBA" id="ARBA00023212"/>
    </source>
</evidence>
<dbReference type="Proteomes" id="UP000011087">
    <property type="component" value="Unassembled WGS sequence"/>
</dbReference>
<evidence type="ECO:0000256" key="10">
    <source>
        <dbReference type="PROSITE-ProRule" id="PRU00283"/>
    </source>
</evidence>
<dbReference type="HOGENOM" id="CLU_001485_2_3_1"/>
<feature type="domain" description="FHA" evidence="13">
    <location>
        <begin position="477"/>
        <end position="531"/>
    </location>
</feature>
<dbReference type="GeneID" id="17297061"/>
<evidence type="ECO:0000313" key="17">
    <source>
        <dbReference type="Proteomes" id="UP000011087"/>
    </source>
</evidence>
<dbReference type="GO" id="GO:0007018">
    <property type="term" value="P:microtubule-based movement"/>
    <property type="evidence" value="ECO:0007669"/>
    <property type="project" value="InterPro"/>
</dbReference>
<reference evidence="16" key="3">
    <citation type="submission" date="2016-03" db="UniProtKB">
        <authorList>
            <consortium name="EnsemblProtists"/>
        </authorList>
    </citation>
    <scope>IDENTIFICATION</scope>
</reference>
<dbReference type="InterPro" id="IPR019821">
    <property type="entry name" value="Kinesin_motor_CS"/>
</dbReference>
<proteinExistence type="inferred from homology"/>
<dbReference type="PROSITE" id="PS00411">
    <property type="entry name" value="KINESIN_MOTOR_1"/>
    <property type="match status" value="1"/>
</dbReference>
<organism evidence="15">
    <name type="scientific">Guillardia theta (strain CCMP2712)</name>
    <name type="common">Cryptophyte</name>
    <dbReference type="NCBI Taxonomy" id="905079"/>
    <lineage>
        <taxon>Eukaryota</taxon>
        <taxon>Cryptophyceae</taxon>
        <taxon>Pyrenomonadales</taxon>
        <taxon>Geminigeraceae</taxon>
        <taxon>Guillardia</taxon>
    </lineage>
</organism>
<gene>
    <name evidence="15" type="ORF">GUITHDRAFT_49045</name>
</gene>
<evidence type="ECO:0000256" key="11">
    <source>
        <dbReference type="RuleBase" id="RU000394"/>
    </source>
</evidence>
<dbReference type="InterPro" id="IPR032405">
    <property type="entry name" value="Kinesin_assoc"/>
</dbReference>
<evidence type="ECO:0000256" key="6">
    <source>
        <dbReference type="ARBA" id="ARBA00022840"/>
    </source>
</evidence>
<dbReference type="OMA" id="VESEHCV"/>
<comment type="subcellular location">
    <subcellularLocation>
        <location evidence="2">Cytoplasm</location>
        <location evidence="2">Cytoskeleton</location>
    </subcellularLocation>
    <subcellularLocation>
        <location evidence="1">Plastid</location>
        <location evidence="1">Chloroplast</location>
    </subcellularLocation>
</comment>
<reference evidence="17" key="2">
    <citation type="submission" date="2012-11" db="EMBL/GenBank/DDBJ databases">
        <authorList>
            <person name="Kuo A."/>
            <person name="Curtis B.A."/>
            <person name="Tanifuji G."/>
            <person name="Burki F."/>
            <person name="Gruber A."/>
            <person name="Irimia M."/>
            <person name="Maruyama S."/>
            <person name="Arias M.C."/>
            <person name="Ball S.G."/>
            <person name="Gile G.H."/>
            <person name="Hirakawa Y."/>
            <person name="Hopkins J.F."/>
            <person name="Rensing S.A."/>
            <person name="Schmutz J."/>
            <person name="Symeonidi A."/>
            <person name="Elias M."/>
            <person name="Eveleigh R.J."/>
            <person name="Herman E.K."/>
            <person name="Klute M.J."/>
            <person name="Nakayama T."/>
            <person name="Obornik M."/>
            <person name="Reyes-Prieto A."/>
            <person name="Armbrust E.V."/>
            <person name="Aves S.J."/>
            <person name="Beiko R.G."/>
            <person name="Coutinho P."/>
            <person name="Dacks J.B."/>
            <person name="Durnford D.G."/>
            <person name="Fast N.M."/>
            <person name="Green B.R."/>
            <person name="Grisdale C."/>
            <person name="Hempe F."/>
            <person name="Henrissat B."/>
            <person name="Hoppner M.P."/>
            <person name="Ishida K.-I."/>
            <person name="Kim E."/>
            <person name="Koreny L."/>
            <person name="Kroth P.G."/>
            <person name="Liu Y."/>
            <person name="Malik S.-B."/>
            <person name="Maier U.G."/>
            <person name="McRose D."/>
            <person name="Mock T."/>
            <person name="Neilson J.A."/>
            <person name="Onodera N.T."/>
            <person name="Poole A.M."/>
            <person name="Pritham E.J."/>
            <person name="Richards T.A."/>
            <person name="Rocap G."/>
            <person name="Roy S.W."/>
            <person name="Sarai C."/>
            <person name="Schaack S."/>
            <person name="Shirato S."/>
            <person name="Slamovits C.H."/>
            <person name="Spencer D.F."/>
            <person name="Suzuki S."/>
            <person name="Worden A.Z."/>
            <person name="Zauner S."/>
            <person name="Barry K."/>
            <person name="Bell C."/>
            <person name="Bharti A.K."/>
            <person name="Crow J.A."/>
            <person name="Grimwood J."/>
            <person name="Kramer R."/>
            <person name="Lindquist E."/>
            <person name="Lucas S."/>
            <person name="Salamov A."/>
            <person name="McFadden G.I."/>
            <person name="Lane C.E."/>
            <person name="Keeling P.J."/>
            <person name="Gray M.W."/>
            <person name="Grigoriev I.V."/>
            <person name="Archibald J.M."/>
        </authorList>
    </citation>
    <scope>NUCLEOTIDE SEQUENCE</scope>
    <source>
        <strain evidence="17">CCMP2712</strain>
    </source>
</reference>
<evidence type="ECO:0000256" key="3">
    <source>
        <dbReference type="ARBA" id="ARBA00022490"/>
    </source>
</evidence>
<keyword evidence="9" id="KW-0206">Cytoskeleton</keyword>